<evidence type="ECO:0000313" key="13">
    <source>
        <dbReference type="Proteomes" id="UP000335496"/>
    </source>
</evidence>
<dbReference type="STRING" id="483216.BACEGG_01299"/>
<gene>
    <name evidence="7" type="ORF">DW701_02560</name>
    <name evidence="8" type="ORF">EAJ03_11105</name>
    <name evidence="6" type="ORF">F2Z23_11700</name>
    <name evidence="9" type="ORF">NCTC11155_00453</name>
</gene>
<sequence>MKNMKNTVSILLFLFVFLSACSDDSIPEKLKPEPPQPDVEEPNPDDDSENCGNNQNSVLPALSVVGRYLKNEKGEIINLHGFTQTYSPFFNNNAWNNYDVQGCLNYNKSMVDGILAAGWKFNFVRMHLDPYWSDDPAMQSVRYEGHERFSEFRFRKYLDELFVPMAEYFMSKGMYVVMRPPGVCPNEAPYQGIELGDSYQQFLLKVWNIVSQHPKLKNNTGVMFELANEPVKIKGTDGTYGSTGDGHFQNLQLYFQAIVDKIRANSRNIIWVPGLSYQSSYAGYAKYRIQGENIGFAVHCYPGWYGSDAEEDSSEGIGSSTGGGYESFQRGWDAQVGPVAAFAPIMVTEIDWAPKKYNATWGKSITGVAGEKGFGANFKYIADNSGNVSWLFFTTRSHELAAFKDIPGTSGNYTFLNDPEACPWAMYHWFKEYADGVVVNGAPVRLELMGQEGTLNLPMGGVNYLKVRAVYSDGSTRMVTAEADISSSNSSVLAVERAGKLVGVAPGNATVTINYQHPVTRASGTLTLAVTVLHPFSLTKEAFDPSIWEKGSFDENTRTLITGQYGFGGWQFSSGLNLSAYRTITVELGNDNTSGASFRIFDKNNYWTDPATYDFGSSRKVTVDLQNMKDKNGTKIDPSHLYIVGFWSTGNKPIIINRVNLE</sequence>
<reference evidence="9 10" key="1">
    <citation type="submission" date="2018-06" db="EMBL/GenBank/DDBJ databases">
        <authorList>
            <consortium name="Pathogen Informatics"/>
            <person name="Doyle S."/>
        </authorList>
    </citation>
    <scope>NUCLEOTIDE SEQUENCE [LARGE SCALE GENOMIC DNA]</scope>
    <source>
        <strain evidence="9 10">NCTC11155</strain>
    </source>
</reference>
<feature type="region of interest" description="Disordered" evidence="3">
    <location>
        <begin position="27"/>
        <end position="56"/>
    </location>
</feature>
<evidence type="ECO:0000313" key="10">
    <source>
        <dbReference type="Proteomes" id="UP000254424"/>
    </source>
</evidence>
<dbReference type="EMBL" id="QSLA01000002">
    <property type="protein sequence ID" value="RHF11686.1"/>
    <property type="molecule type" value="Genomic_DNA"/>
</dbReference>
<evidence type="ECO:0000313" key="7">
    <source>
        <dbReference type="EMBL" id="RHF11686.1"/>
    </source>
</evidence>
<reference evidence="7 11" key="2">
    <citation type="submission" date="2018-08" db="EMBL/GenBank/DDBJ databases">
        <title>A genome reference for cultivated species of the human gut microbiota.</title>
        <authorList>
            <person name="Zou Y."/>
            <person name="Xue W."/>
            <person name="Luo G."/>
        </authorList>
    </citation>
    <scope>NUCLEOTIDE SEQUENCE [LARGE SCALE GENOMIC DNA]</scope>
    <source>
        <strain evidence="7 11">AM26-26AC</strain>
    </source>
</reference>
<evidence type="ECO:0000256" key="3">
    <source>
        <dbReference type="SAM" id="MobiDB-lite"/>
    </source>
</evidence>
<dbReference type="GO" id="GO:0000272">
    <property type="term" value="P:polysaccharide catabolic process"/>
    <property type="evidence" value="ECO:0007669"/>
    <property type="project" value="InterPro"/>
</dbReference>
<keyword evidence="2" id="KW-0326">Glycosidase</keyword>
<accession>A0A380YIZ6</accession>
<feature type="domain" description="Glycoside hydrolase family 5" evidence="5">
    <location>
        <begin position="116"/>
        <end position="311"/>
    </location>
</feature>
<reference evidence="8 12" key="4">
    <citation type="journal article" date="2019" name="Science, e1252229">
        <title>Invertible promoters mediate bacterial phase variation, antibiotic resistance, and host adaptation in the gut.</title>
        <authorList>
            <person name="Jiang X."/>
            <person name="Hall A.B."/>
            <person name="Arthur T.D."/>
            <person name="Plichta D.R."/>
            <person name="Covington C.T."/>
            <person name="Poyet M."/>
            <person name="Crothers J."/>
            <person name="Moses P.L."/>
            <person name="Tolonen A.C."/>
            <person name="Vlamakis H."/>
            <person name="Alm E.J."/>
            <person name="Xavier R.J."/>
        </authorList>
    </citation>
    <scope>NUCLEOTIDE SEQUENCE [LARGE SCALE GENOMIC DNA]</scope>
    <source>
        <strain evidence="12">bj_0095</strain>
        <strain evidence="8">Bj_0095</strain>
    </source>
</reference>
<dbReference type="GO" id="GO:0004553">
    <property type="term" value="F:hydrolase activity, hydrolyzing O-glycosyl compounds"/>
    <property type="evidence" value="ECO:0007669"/>
    <property type="project" value="InterPro"/>
</dbReference>
<proteinExistence type="predicted"/>
<dbReference type="AlphaFoldDB" id="A0A380YIZ6"/>
<dbReference type="Proteomes" id="UP000291917">
    <property type="component" value="Unassembled WGS sequence"/>
</dbReference>
<feature type="compositionally biased region" description="Acidic residues" evidence="3">
    <location>
        <begin position="38"/>
        <end position="49"/>
    </location>
</feature>
<evidence type="ECO:0000256" key="2">
    <source>
        <dbReference type="ARBA" id="ARBA00023295"/>
    </source>
</evidence>
<dbReference type="EMBL" id="VVZX01000015">
    <property type="protein sequence ID" value="KAA5273312.1"/>
    <property type="molecule type" value="Genomic_DNA"/>
</dbReference>
<dbReference type="RefSeq" id="WP_004289598.1">
    <property type="nucleotide sequence ID" value="NZ_CABKNQ010000019.1"/>
</dbReference>
<dbReference type="GeneID" id="93070396"/>
<dbReference type="Gene3D" id="2.60.40.1080">
    <property type="match status" value="1"/>
</dbReference>
<name>A0A380YIZ6_9BACE</name>
<feature type="signal peptide" evidence="4">
    <location>
        <begin position="1"/>
        <end position="22"/>
    </location>
</feature>
<dbReference type="Proteomes" id="UP000254424">
    <property type="component" value="Unassembled WGS sequence"/>
</dbReference>
<dbReference type="Proteomes" id="UP000335496">
    <property type="component" value="Unassembled WGS sequence"/>
</dbReference>
<dbReference type="EMBL" id="RCXL01000016">
    <property type="protein sequence ID" value="RYT72847.1"/>
    <property type="molecule type" value="Genomic_DNA"/>
</dbReference>
<evidence type="ECO:0000313" key="9">
    <source>
        <dbReference type="EMBL" id="SUV28503.1"/>
    </source>
</evidence>
<reference evidence="6 13" key="3">
    <citation type="journal article" date="2019" name="Nat. Med.">
        <title>A library of human gut bacterial isolates paired with longitudinal multiomics data enables mechanistic microbiome research.</title>
        <authorList>
            <person name="Poyet M."/>
            <person name="Groussin M."/>
            <person name="Gibbons S.M."/>
            <person name="Avila-Pacheco J."/>
            <person name="Jiang X."/>
            <person name="Kearney S.M."/>
            <person name="Perrotta A.R."/>
            <person name="Berdy B."/>
            <person name="Zhao S."/>
            <person name="Lieberman T.D."/>
            <person name="Swanson P.K."/>
            <person name="Smith M."/>
            <person name="Roesemann S."/>
            <person name="Alexander J.E."/>
            <person name="Rich S.A."/>
            <person name="Livny J."/>
            <person name="Vlamakis H."/>
            <person name="Clish C."/>
            <person name="Bullock K."/>
            <person name="Deik A."/>
            <person name="Scott J."/>
            <person name="Pierce K.A."/>
            <person name="Xavier R.J."/>
            <person name="Alm E.J."/>
        </authorList>
    </citation>
    <scope>NUCLEOTIDE SEQUENCE [LARGE SCALE GENOMIC DNA]</scope>
    <source>
        <strain evidence="6 13">BIOML-A1</strain>
    </source>
</reference>
<dbReference type="PROSITE" id="PS51257">
    <property type="entry name" value="PROKAR_LIPOPROTEIN"/>
    <property type="match status" value="1"/>
</dbReference>
<evidence type="ECO:0000256" key="1">
    <source>
        <dbReference type="ARBA" id="ARBA00022801"/>
    </source>
</evidence>
<dbReference type="EMBL" id="UFSX01000001">
    <property type="protein sequence ID" value="SUV28503.1"/>
    <property type="molecule type" value="Genomic_DNA"/>
</dbReference>
<keyword evidence="4" id="KW-0732">Signal</keyword>
<organism evidence="9 10">
    <name type="scientific">Bacteroides eggerthii</name>
    <dbReference type="NCBI Taxonomy" id="28111"/>
    <lineage>
        <taxon>Bacteria</taxon>
        <taxon>Pseudomonadati</taxon>
        <taxon>Bacteroidota</taxon>
        <taxon>Bacteroidia</taxon>
        <taxon>Bacteroidales</taxon>
        <taxon>Bacteroidaceae</taxon>
        <taxon>Bacteroides</taxon>
    </lineage>
</organism>
<dbReference type="Pfam" id="PF00150">
    <property type="entry name" value="Cellulase"/>
    <property type="match status" value="1"/>
</dbReference>
<dbReference type="InterPro" id="IPR017853">
    <property type="entry name" value="GH"/>
</dbReference>
<evidence type="ECO:0000313" key="11">
    <source>
        <dbReference type="Proteomes" id="UP000283538"/>
    </source>
</evidence>
<feature type="chain" id="PRO_5044586704" evidence="4">
    <location>
        <begin position="23"/>
        <end position="662"/>
    </location>
</feature>
<keyword evidence="13" id="KW-1185">Reference proteome</keyword>
<dbReference type="SUPFAM" id="SSF51445">
    <property type="entry name" value="(Trans)glycosidases"/>
    <property type="match status" value="1"/>
</dbReference>
<protein>
    <submittedName>
        <fullName evidence="9">Bacterial Ig-like domain (Group 2)./Cellulase (Glycosyl hydrolase family 5)</fullName>
    </submittedName>
    <submittedName>
        <fullName evidence="6">Cellulase family glycosylhydrolase</fullName>
    </submittedName>
</protein>
<evidence type="ECO:0000313" key="6">
    <source>
        <dbReference type="EMBL" id="KAA5273312.1"/>
    </source>
</evidence>
<dbReference type="InterPro" id="IPR001547">
    <property type="entry name" value="Glyco_hydro_5"/>
</dbReference>
<dbReference type="Proteomes" id="UP000283538">
    <property type="component" value="Unassembled WGS sequence"/>
</dbReference>
<dbReference type="OrthoDB" id="273314at2"/>
<evidence type="ECO:0000259" key="5">
    <source>
        <dbReference type="Pfam" id="PF00150"/>
    </source>
</evidence>
<keyword evidence="1 9" id="KW-0378">Hydrolase</keyword>
<evidence type="ECO:0000313" key="8">
    <source>
        <dbReference type="EMBL" id="RYT72847.1"/>
    </source>
</evidence>
<evidence type="ECO:0000313" key="12">
    <source>
        <dbReference type="Proteomes" id="UP000291917"/>
    </source>
</evidence>
<dbReference type="Gene3D" id="3.20.20.80">
    <property type="entry name" value="Glycosidases"/>
    <property type="match status" value="1"/>
</dbReference>
<evidence type="ECO:0000256" key="4">
    <source>
        <dbReference type="SAM" id="SignalP"/>
    </source>
</evidence>